<evidence type="ECO:0000259" key="2">
    <source>
        <dbReference type="Pfam" id="PF13621"/>
    </source>
</evidence>
<evidence type="ECO:0000256" key="1">
    <source>
        <dbReference type="SAM" id="Phobius"/>
    </source>
</evidence>
<dbReference type="Gene3D" id="2.60.120.650">
    <property type="entry name" value="Cupin"/>
    <property type="match status" value="1"/>
</dbReference>
<dbReference type="GO" id="GO:0016706">
    <property type="term" value="F:2-oxoglutarate-dependent dioxygenase activity"/>
    <property type="evidence" value="ECO:0007669"/>
    <property type="project" value="TreeGrafter"/>
</dbReference>
<dbReference type="PANTHER" id="PTHR12480:SF19">
    <property type="entry name" value="CUPIN-LIKE DOMAIN-CONTAINING PROTEIN"/>
    <property type="match status" value="1"/>
</dbReference>
<organism evidence="3 4">
    <name type="scientific">Patella caerulea</name>
    <name type="common">Rayed Mediterranean limpet</name>
    <dbReference type="NCBI Taxonomy" id="87958"/>
    <lineage>
        <taxon>Eukaryota</taxon>
        <taxon>Metazoa</taxon>
        <taxon>Spiralia</taxon>
        <taxon>Lophotrochozoa</taxon>
        <taxon>Mollusca</taxon>
        <taxon>Gastropoda</taxon>
        <taxon>Patellogastropoda</taxon>
        <taxon>Patelloidea</taxon>
        <taxon>Patellidae</taxon>
        <taxon>Patella</taxon>
    </lineage>
</organism>
<keyword evidence="4" id="KW-1185">Reference proteome</keyword>
<dbReference type="InterPro" id="IPR050910">
    <property type="entry name" value="JMJD6_ArgDemeth/LysHydrox"/>
</dbReference>
<feature type="domain" description="Cupin-like" evidence="2">
    <location>
        <begin position="140"/>
        <end position="297"/>
    </location>
</feature>
<dbReference type="Pfam" id="PF13621">
    <property type="entry name" value="Cupin_8"/>
    <property type="match status" value="1"/>
</dbReference>
<dbReference type="PANTHER" id="PTHR12480">
    <property type="entry name" value="ARGININE DEMETHYLASE AND LYSYL-HYDROXYLASE JMJD"/>
    <property type="match status" value="1"/>
</dbReference>
<dbReference type="AlphaFoldDB" id="A0AAN8G6V0"/>
<sequence length="342" mass="39099">MAKAIKEKTRIDELTQKFLKIRENALKKGLNDQEIKQTFLSTDPTVENGSDKSVQKKGLKSQYKILNRPLFQIQLIVIVAFTAIGFQLGAKEAVYDMVYGSRCVIDISPLISEMVRPLANCKVCRDLKAVPIERNLSVETFMAKYAFTGVPVLIKDATSNWTAMQTFSYEFFKDLYTNTEGAFDITEEECQFFPYKTEFQTLQEALNMTDARVAFQEGEKPWYFGWSNCHEGIAKVLRSHYERPYFIPKDSESSTIDWMFMGGSGLGAFMHLDYVERPSWQAQISGKKTWDLVPSPECENICHSMNVTVEKGDIFVVDTNMWYHATFVHPGEISITIGSEYD</sequence>
<keyword evidence="1" id="KW-1133">Transmembrane helix</keyword>
<comment type="caution">
    <text evidence="3">The sequence shown here is derived from an EMBL/GenBank/DDBJ whole genome shotgun (WGS) entry which is preliminary data.</text>
</comment>
<evidence type="ECO:0000313" key="3">
    <source>
        <dbReference type="EMBL" id="KAK6169043.1"/>
    </source>
</evidence>
<protein>
    <recommendedName>
        <fullName evidence="2">Cupin-like domain-containing protein</fullName>
    </recommendedName>
</protein>
<gene>
    <name evidence="3" type="ORF">SNE40_020171</name>
</gene>
<feature type="transmembrane region" description="Helical" evidence="1">
    <location>
        <begin position="70"/>
        <end position="90"/>
    </location>
</feature>
<keyword evidence="1" id="KW-0472">Membrane</keyword>
<reference evidence="3 4" key="1">
    <citation type="submission" date="2024-01" db="EMBL/GenBank/DDBJ databases">
        <title>The genome of the rayed Mediterranean limpet Patella caerulea (Linnaeus, 1758).</title>
        <authorList>
            <person name="Anh-Thu Weber A."/>
            <person name="Halstead-Nussloch G."/>
        </authorList>
    </citation>
    <scope>NUCLEOTIDE SEQUENCE [LARGE SCALE GENOMIC DNA]</scope>
    <source>
        <strain evidence="3">AATW-2023a</strain>
        <tissue evidence="3">Whole specimen</tissue>
    </source>
</reference>
<evidence type="ECO:0000313" key="4">
    <source>
        <dbReference type="Proteomes" id="UP001347796"/>
    </source>
</evidence>
<dbReference type="Proteomes" id="UP001347796">
    <property type="component" value="Unassembled WGS sequence"/>
</dbReference>
<proteinExistence type="predicted"/>
<name>A0AAN8G6V0_PATCE</name>
<accession>A0AAN8G6V0</accession>
<dbReference type="InterPro" id="IPR041667">
    <property type="entry name" value="Cupin_8"/>
</dbReference>
<dbReference type="EMBL" id="JAZGQO010000015">
    <property type="protein sequence ID" value="KAK6169043.1"/>
    <property type="molecule type" value="Genomic_DNA"/>
</dbReference>
<keyword evidence="1" id="KW-0812">Transmembrane</keyword>
<dbReference type="SUPFAM" id="SSF51197">
    <property type="entry name" value="Clavaminate synthase-like"/>
    <property type="match status" value="1"/>
</dbReference>